<evidence type="ECO:0000256" key="7">
    <source>
        <dbReference type="SAM" id="MobiDB-lite"/>
    </source>
</evidence>
<evidence type="ECO:0000256" key="5">
    <source>
        <dbReference type="RuleBase" id="RU000586"/>
    </source>
</evidence>
<dbReference type="InterPro" id="IPR022678">
    <property type="entry name" value="NMT_CS"/>
</dbReference>
<dbReference type="GeneID" id="5001805"/>
<protein>
    <recommendedName>
        <fullName evidence="2 5">Glycylpeptide N-tetradecanoyltransferase</fullName>
        <ecNumber evidence="2 5">2.3.1.97</ecNumber>
    </recommendedName>
</protein>
<feature type="domain" description="Glycylpeptide N-tetradecanoyltransferase C-terminal" evidence="9">
    <location>
        <begin position="282"/>
        <end position="465"/>
    </location>
</feature>
<feature type="compositionally biased region" description="Basic and acidic residues" evidence="7">
    <location>
        <begin position="28"/>
        <end position="54"/>
    </location>
</feature>
<comment type="similarity">
    <text evidence="1 6">Belongs to the NMT family.</text>
</comment>
<feature type="compositionally biased region" description="Basic and acidic residues" evidence="7">
    <location>
        <begin position="95"/>
        <end position="109"/>
    </location>
</feature>
<dbReference type="Proteomes" id="UP000001568">
    <property type="component" value="Chromosome 5"/>
</dbReference>
<dbReference type="PANTHER" id="PTHR11377:SF5">
    <property type="entry name" value="GLYCYLPEPTIDE N-TETRADECANOYLTRANSFERASE"/>
    <property type="match status" value="1"/>
</dbReference>
<proteinExistence type="inferred from homology"/>
<dbReference type="InterPro" id="IPR022676">
    <property type="entry name" value="NMT_N"/>
</dbReference>
<accession>A4RXJ9</accession>
<feature type="compositionally biased region" description="Low complexity" evidence="7">
    <location>
        <begin position="8"/>
        <end position="27"/>
    </location>
</feature>
<evidence type="ECO:0000313" key="10">
    <source>
        <dbReference type="EMBL" id="ABO96303.1"/>
    </source>
</evidence>
<dbReference type="RefSeq" id="XP_001418010.1">
    <property type="nucleotide sequence ID" value="XM_001417973.1"/>
</dbReference>
<reference evidence="10 11" key="1">
    <citation type="journal article" date="2007" name="Proc. Natl. Acad. Sci. U.S.A.">
        <title>The tiny eukaryote Ostreococcus provides genomic insights into the paradox of plankton speciation.</title>
        <authorList>
            <person name="Palenik B."/>
            <person name="Grimwood J."/>
            <person name="Aerts A."/>
            <person name="Rouze P."/>
            <person name="Salamov A."/>
            <person name="Putnam N."/>
            <person name="Dupont C."/>
            <person name="Jorgensen R."/>
            <person name="Derelle E."/>
            <person name="Rombauts S."/>
            <person name="Zhou K."/>
            <person name="Otillar R."/>
            <person name="Merchant S.S."/>
            <person name="Podell S."/>
            <person name="Gaasterland T."/>
            <person name="Napoli C."/>
            <person name="Gendler K."/>
            <person name="Manuell A."/>
            <person name="Tai V."/>
            <person name="Vallon O."/>
            <person name="Piganeau G."/>
            <person name="Jancek S."/>
            <person name="Heijde M."/>
            <person name="Jabbari K."/>
            <person name="Bowler C."/>
            <person name="Lohr M."/>
            <person name="Robbens S."/>
            <person name="Werner G."/>
            <person name="Dubchak I."/>
            <person name="Pazour G.J."/>
            <person name="Ren Q."/>
            <person name="Paulsen I."/>
            <person name="Delwiche C."/>
            <person name="Schmutz J."/>
            <person name="Rokhsar D."/>
            <person name="Van de Peer Y."/>
            <person name="Moreau H."/>
            <person name="Grigoriev I.V."/>
        </authorList>
    </citation>
    <scope>NUCLEOTIDE SEQUENCE [LARGE SCALE GENOMIC DNA]</scope>
    <source>
        <strain evidence="10 11">CCE9901</strain>
    </source>
</reference>
<evidence type="ECO:0000256" key="1">
    <source>
        <dbReference type="ARBA" id="ARBA00009469"/>
    </source>
</evidence>
<comment type="catalytic activity">
    <reaction evidence="5">
        <text>N-terminal glycyl-[protein] + tetradecanoyl-CoA = N-tetradecanoylglycyl-[protein] + CoA + H(+)</text>
        <dbReference type="Rhea" id="RHEA:15521"/>
        <dbReference type="Rhea" id="RHEA-COMP:12666"/>
        <dbReference type="Rhea" id="RHEA-COMP:12667"/>
        <dbReference type="ChEBI" id="CHEBI:15378"/>
        <dbReference type="ChEBI" id="CHEBI:57287"/>
        <dbReference type="ChEBI" id="CHEBI:57385"/>
        <dbReference type="ChEBI" id="CHEBI:64723"/>
        <dbReference type="ChEBI" id="CHEBI:133050"/>
        <dbReference type="EC" id="2.3.1.97"/>
    </reaction>
</comment>
<feature type="region of interest" description="Disordered" evidence="7">
    <location>
        <begin position="90"/>
        <end position="127"/>
    </location>
</feature>
<evidence type="ECO:0000256" key="6">
    <source>
        <dbReference type="RuleBase" id="RU004178"/>
    </source>
</evidence>
<dbReference type="InterPro" id="IPR016181">
    <property type="entry name" value="Acyl_CoA_acyltransferase"/>
</dbReference>
<evidence type="ECO:0000256" key="3">
    <source>
        <dbReference type="ARBA" id="ARBA00022679"/>
    </source>
</evidence>
<organism evidence="10 11">
    <name type="scientific">Ostreococcus lucimarinus (strain CCE9901)</name>
    <dbReference type="NCBI Taxonomy" id="436017"/>
    <lineage>
        <taxon>Eukaryota</taxon>
        <taxon>Viridiplantae</taxon>
        <taxon>Chlorophyta</taxon>
        <taxon>Mamiellophyceae</taxon>
        <taxon>Mamiellales</taxon>
        <taxon>Bathycoccaceae</taxon>
        <taxon>Ostreococcus</taxon>
    </lineage>
</organism>
<feature type="region of interest" description="Disordered" evidence="7">
    <location>
        <begin position="1"/>
        <end position="56"/>
    </location>
</feature>
<dbReference type="InterPro" id="IPR022677">
    <property type="entry name" value="NMT_C"/>
</dbReference>
<dbReference type="GO" id="GO:0004379">
    <property type="term" value="F:glycylpeptide N-tetradecanoyltransferase activity"/>
    <property type="evidence" value="ECO:0007669"/>
    <property type="project" value="UniProtKB-EC"/>
</dbReference>
<dbReference type="Gramene" id="ABO96303">
    <property type="protein sequence ID" value="ABO96303"/>
    <property type="gene ID" value="OSTLU_31720"/>
</dbReference>
<gene>
    <name evidence="10" type="ORF">OSTLU_31720</name>
</gene>
<keyword evidence="3 5" id="KW-0808">Transferase</keyword>
<dbReference type="EMBL" id="CP000585">
    <property type="protein sequence ID" value="ABO96303.1"/>
    <property type="molecule type" value="Genomic_DNA"/>
</dbReference>
<dbReference type="OrthoDB" id="60315at2759"/>
<dbReference type="OMA" id="GWKRDWH"/>
<dbReference type="GO" id="GO:0005829">
    <property type="term" value="C:cytosol"/>
    <property type="evidence" value="ECO:0007669"/>
    <property type="project" value="EnsemblPlants"/>
</dbReference>
<name>A4RXJ9_OSTLU</name>
<dbReference type="PROSITE" id="PS00975">
    <property type="entry name" value="NMT_1"/>
    <property type="match status" value="1"/>
</dbReference>
<dbReference type="PANTHER" id="PTHR11377">
    <property type="entry name" value="N-MYRISTOYL TRANSFERASE"/>
    <property type="match status" value="1"/>
</dbReference>
<dbReference type="SUPFAM" id="SSF55729">
    <property type="entry name" value="Acyl-CoA N-acyltransferases (Nat)"/>
    <property type="match status" value="2"/>
</dbReference>
<evidence type="ECO:0000259" key="9">
    <source>
        <dbReference type="Pfam" id="PF02799"/>
    </source>
</evidence>
<dbReference type="EC" id="2.3.1.97" evidence="2 5"/>
<comment type="function">
    <text evidence="5">Adds a myristoyl group to the N-terminal glycine residue of certain cellular proteins.</text>
</comment>
<dbReference type="HOGENOM" id="CLU_022882_1_0_1"/>
<feature type="domain" description="Glycylpeptide N-tetradecanoyltransferase N-terminal" evidence="8">
    <location>
        <begin position="109"/>
        <end position="267"/>
    </location>
</feature>
<evidence type="ECO:0000313" key="11">
    <source>
        <dbReference type="Proteomes" id="UP000001568"/>
    </source>
</evidence>
<dbReference type="eggNOG" id="KOG2779">
    <property type="taxonomic scope" value="Eukaryota"/>
</dbReference>
<evidence type="ECO:0000259" key="8">
    <source>
        <dbReference type="Pfam" id="PF01233"/>
    </source>
</evidence>
<dbReference type="AlphaFoldDB" id="A4RXJ9"/>
<dbReference type="GO" id="GO:0005840">
    <property type="term" value="C:ribosome"/>
    <property type="evidence" value="ECO:0007669"/>
    <property type="project" value="EnsemblPlants"/>
</dbReference>
<dbReference type="Pfam" id="PF01233">
    <property type="entry name" value="NMT"/>
    <property type="match status" value="1"/>
</dbReference>
<keyword evidence="4 5" id="KW-0012">Acyltransferase</keyword>
<keyword evidence="11" id="KW-1185">Reference proteome</keyword>
<dbReference type="PIRSF" id="PIRSF015892">
    <property type="entry name" value="N-myristl_transf"/>
    <property type="match status" value="1"/>
</dbReference>
<dbReference type="Gene3D" id="3.40.630.170">
    <property type="match status" value="1"/>
</dbReference>
<dbReference type="KEGG" id="olu:OSTLU_31720"/>
<dbReference type="FunFam" id="3.40.630.170:FF:000003">
    <property type="entry name" value="Glycylpeptide N-tetradecanoyltransferase"/>
    <property type="match status" value="1"/>
</dbReference>
<sequence length="473" mass="53424">MRADADADAAPRAASADANARVVGADASDARDARNDAVRGRDVEGDVDRARDGDAPTVSSVVDALVKHHLAEREGKRTSRMPSHEFWETQPVRQFGEDTSRGAELREGPIDPPKLASETSESGGALPPGYEWCSCDMTDSRTQEEVYELLTNNYVEDDDAMFRFQYSQEFLKWALRPPEYHGDWHVGVRLKVTQTLVAFITGVPAKLRVKGKEIDLAEINFLCIHKKLRSKRIAPTLIKEITRRVNAKDVWQATYTAGVLLPKPISKARYWHRSLDIKKLVDIGFTRLGRDASMSRAVQMFKLAAKPKSEGLRHMTEADVPRVTALLSKYLTRFAVAPIMNEAEVRHWLLPREDVVFSYVVEDEKTNKITDFVSFYNLPSQIIHSKTKHKTLKAAYSYYNVATSMPLVKLMEDALILARNNAFDVFNALDLMENESFLSALNFGIGDGNLHYYLYNWRILEDLEPSEIALVLT</sequence>
<dbReference type="Pfam" id="PF02799">
    <property type="entry name" value="NMT_C"/>
    <property type="match status" value="1"/>
</dbReference>
<evidence type="ECO:0000256" key="2">
    <source>
        <dbReference type="ARBA" id="ARBA00012923"/>
    </source>
</evidence>
<dbReference type="InterPro" id="IPR000903">
    <property type="entry name" value="NMT"/>
</dbReference>
<dbReference type="GO" id="GO:0010064">
    <property type="term" value="P:embryonic shoot morphogenesis"/>
    <property type="evidence" value="ECO:0007669"/>
    <property type="project" value="EnsemblPlants"/>
</dbReference>
<evidence type="ECO:0000256" key="4">
    <source>
        <dbReference type="ARBA" id="ARBA00023315"/>
    </source>
</evidence>
<dbReference type="STRING" id="436017.A4RXJ9"/>